<evidence type="ECO:0000313" key="7">
    <source>
        <dbReference type="EMBL" id="GAA2085160.1"/>
    </source>
</evidence>
<dbReference type="SUPFAM" id="SSF53850">
    <property type="entry name" value="Periplasmic binding protein-like II"/>
    <property type="match status" value="1"/>
</dbReference>
<sequence>MDRPELPLPQLHAFVVLAEELHFGHAAARLGIAQPPLSQQIRRLEEKVGHPLFSREPGRVALTPAGRELLPVARRALADLADGLAAARAVGSGRAGTLRIGFAASLALTVLPGVLREFRERFPEVRLDIREMTTAPQIAALREKAIDVGLVREPSVEDGKEVEFRTVLTEPFVAVLPVEHPLAAQRRVAVGQLRDSPFVLLPREVGPGLHDRITELCVAAGFAPRVVQQAVEWQTVCGLVGAGLGVSLAPASIRRIRLRGVAFRAIGPEPAPAPRPEFGPGPGSGVIPDPGPEIGSESGSELGSESGPEFGSEGPRRAGDRGVARTRIAVAWRRGESSPLVAHLLECVGEGAAGRRGQSRV</sequence>
<evidence type="ECO:0000256" key="3">
    <source>
        <dbReference type="ARBA" id="ARBA00023125"/>
    </source>
</evidence>
<evidence type="ECO:0000256" key="5">
    <source>
        <dbReference type="SAM" id="MobiDB-lite"/>
    </source>
</evidence>
<evidence type="ECO:0000256" key="2">
    <source>
        <dbReference type="ARBA" id="ARBA00023015"/>
    </source>
</evidence>
<accession>A0ABP5HRM1</accession>
<dbReference type="InterPro" id="IPR000847">
    <property type="entry name" value="LysR_HTH_N"/>
</dbReference>
<dbReference type="InterPro" id="IPR036388">
    <property type="entry name" value="WH-like_DNA-bd_sf"/>
</dbReference>
<feature type="compositionally biased region" description="Basic and acidic residues" evidence="5">
    <location>
        <begin position="314"/>
        <end position="323"/>
    </location>
</feature>
<feature type="compositionally biased region" description="Pro residues" evidence="5">
    <location>
        <begin position="269"/>
        <end position="279"/>
    </location>
</feature>
<feature type="domain" description="HTH lysR-type" evidence="6">
    <location>
        <begin position="6"/>
        <end position="63"/>
    </location>
</feature>
<reference evidence="8" key="1">
    <citation type="journal article" date="2019" name="Int. J. Syst. Evol. Microbiol.">
        <title>The Global Catalogue of Microorganisms (GCM) 10K type strain sequencing project: providing services to taxonomists for standard genome sequencing and annotation.</title>
        <authorList>
            <consortium name="The Broad Institute Genomics Platform"/>
            <consortium name="The Broad Institute Genome Sequencing Center for Infectious Disease"/>
            <person name="Wu L."/>
            <person name="Ma J."/>
        </authorList>
    </citation>
    <scope>NUCLEOTIDE SEQUENCE [LARGE SCALE GENOMIC DNA]</scope>
    <source>
        <strain evidence="8">JCM 15478</strain>
    </source>
</reference>
<dbReference type="PROSITE" id="PS50931">
    <property type="entry name" value="HTH_LYSR"/>
    <property type="match status" value="1"/>
</dbReference>
<feature type="compositionally biased region" description="Low complexity" evidence="5">
    <location>
        <begin position="292"/>
        <end position="313"/>
    </location>
</feature>
<keyword evidence="4" id="KW-0804">Transcription</keyword>
<proteinExistence type="inferred from homology"/>
<keyword evidence="3" id="KW-0238">DNA-binding</keyword>
<dbReference type="CDD" id="cd08414">
    <property type="entry name" value="PBP2_LTTR_aromatics_like"/>
    <property type="match status" value="1"/>
</dbReference>
<dbReference type="SUPFAM" id="SSF46785">
    <property type="entry name" value="Winged helix' DNA-binding domain"/>
    <property type="match status" value="1"/>
</dbReference>
<comment type="similarity">
    <text evidence="1">Belongs to the LysR transcriptional regulatory family.</text>
</comment>
<keyword evidence="2" id="KW-0805">Transcription regulation</keyword>
<dbReference type="Gene3D" id="3.40.190.10">
    <property type="entry name" value="Periplasmic binding protein-like II"/>
    <property type="match status" value="2"/>
</dbReference>
<organism evidence="7 8">
    <name type="scientific">Streptomyces albiaxialis</name>
    <dbReference type="NCBI Taxonomy" id="329523"/>
    <lineage>
        <taxon>Bacteria</taxon>
        <taxon>Bacillati</taxon>
        <taxon>Actinomycetota</taxon>
        <taxon>Actinomycetes</taxon>
        <taxon>Kitasatosporales</taxon>
        <taxon>Streptomycetaceae</taxon>
        <taxon>Streptomyces</taxon>
    </lineage>
</organism>
<feature type="region of interest" description="Disordered" evidence="5">
    <location>
        <begin position="269"/>
        <end position="323"/>
    </location>
</feature>
<evidence type="ECO:0000313" key="8">
    <source>
        <dbReference type="Proteomes" id="UP001500016"/>
    </source>
</evidence>
<comment type="caution">
    <text evidence="7">The sequence shown here is derived from an EMBL/GenBank/DDBJ whole genome shotgun (WGS) entry which is preliminary data.</text>
</comment>
<dbReference type="InterPro" id="IPR005119">
    <property type="entry name" value="LysR_subst-bd"/>
</dbReference>
<name>A0ABP5HRM1_9ACTN</name>
<protein>
    <recommendedName>
        <fullName evidence="6">HTH lysR-type domain-containing protein</fullName>
    </recommendedName>
</protein>
<evidence type="ECO:0000256" key="4">
    <source>
        <dbReference type="ARBA" id="ARBA00023163"/>
    </source>
</evidence>
<dbReference type="PANTHER" id="PTHR30346">
    <property type="entry name" value="TRANSCRIPTIONAL DUAL REGULATOR HCAR-RELATED"/>
    <property type="match status" value="1"/>
</dbReference>
<evidence type="ECO:0000256" key="1">
    <source>
        <dbReference type="ARBA" id="ARBA00009437"/>
    </source>
</evidence>
<dbReference type="Pfam" id="PF03466">
    <property type="entry name" value="LysR_substrate"/>
    <property type="match status" value="1"/>
</dbReference>
<evidence type="ECO:0000259" key="6">
    <source>
        <dbReference type="PROSITE" id="PS50931"/>
    </source>
</evidence>
<dbReference type="InterPro" id="IPR036390">
    <property type="entry name" value="WH_DNA-bd_sf"/>
</dbReference>
<dbReference type="Proteomes" id="UP001500016">
    <property type="component" value="Unassembled WGS sequence"/>
</dbReference>
<dbReference type="PRINTS" id="PR00039">
    <property type="entry name" value="HTHLYSR"/>
</dbReference>
<dbReference type="Gene3D" id="1.10.10.10">
    <property type="entry name" value="Winged helix-like DNA-binding domain superfamily/Winged helix DNA-binding domain"/>
    <property type="match status" value="1"/>
</dbReference>
<gene>
    <name evidence="7" type="ORF">GCM10009801_46720</name>
</gene>
<dbReference type="Pfam" id="PF00126">
    <property type="entry name" value="HTH_1"/>
    <property type="match status" value="1"/>
</dbReference>
<dbReference type="EMBL" id="BAAAPE010000012">
    <property type="protein sequence ID" value="GAA2085160.1"/>
    <property type="molecule type" value="Genomic_DNA"/>
</dbReference>
<keyword evidence="8" id="KW-1185">Reference proteome</keyword>
<dbReference type="PANTHER" id="PTHR30346:SF17">
    <property type="entry name" value="LYSR FAMILY TRANSCRIPTIONAL REGULATOR"/>
    <property type="match status" value="1"/>
</dbReference>